<evidence type="ECO:0000313" key="2">
    <source>
        <dbReference type="Proteomes" id="UP001060170"/>
    </source>
</evidence>
<accession>A0ACC0EI55</accession>
<sequence>MALQQLHHTKTSWIPCFISQEQRNSKLMCQCWKCLKMGHFGHRAEKRQDAVNVGMNISPRTALKA</sequence>
<dbReference type="Proteomes" id="UP001060170">
    <property type="component" value="Chromosome 6"/>
</dbReference>
<name>A0ACC0EI55_9BASI</name>
<reference evidence="1 2" key="3">
    <citation type="journal article" date="2022" name="Microbiol. Spectr.">
        <title>Folding features and dynamics of 3D genome architecture in plant fungal pathogens.</title>
        <authorList>
            <person name="Xia C."/>
        </authorList>
    </citation>
    <scope>NUCLEOTIDE SEQUENCE [LARGE SCALE GENOMIC DNA]</scope>
    <source>
        <strain evidence="1 2">93-210</strain>
    </source>
</reference>
<proteinExistence type="predicted"/>
<reference evidence="2" key="1">
    <citation type="journal article" date="2018" name="BMC Genomics">
        <title>Genomic insights into host adaptation between the wheat stripe rust pathogen (Puccinia striiformis f. sp. tritici) and the barley stripe rust pathogen (Puccinia striiformis f. sp. hordei).</title>
        <authorList>
            <person name="Xia C."/>
            <person name="Wang M."/>
            <person name="Yin C."/>
            <person name="Cornejo O.E."/>
            <person name="Hulbert S.H."/>
            <person name="Chen X."/>
        </authorList>
    </citation>
    <scope>NUCLEOTIDE SEQUENCE [LARGE SCALE GENOMIC DNA]</scope>
    <source>
        <strain evidence="2">93-210</strain>
    </source>
</reference>
<gene>
    <name evidence="1" type="ORF">MJO28_006089</name>
</gene>
<keyword evidence="2" id="KW-1185">Reference proteome</keyword>
<evidence type="ECO:0000313" key="1">
    <source>
        <dbReference type="EMBL" id="KAI7953542.1"/>
    </source>
</evidence>
<dbReference type="EMBL" id="CM045870">
    <property type="protein sequence ID" value="KAI7953542.1"/>
    <property type="molecule type" value="Genomic_DNA"/>
</dbReference>
<protein>
    <submittedName>
        <fullName evidence="1">Uncharacterized protein</fullName>
    </submittedName>
</protein>
<comment type="caution">
    <text evidence="1">The sequence shown here is derived from an EMBL/GenBank/DDBJ whole genome shotgun (WGS) entry which is preliminary data.</text>
</comment>
<reference evidence="2" key="2">
    <citation type="journal article" date="2018" name="Mol. Plant Microbe Interact.">
        <title>Genome sequence resources for the wheat stripe rust pathogen (Puccinia striiformis f. sp. tritici) and the barley stripe rust pathogen (Puccinia striiformis f. sp. hordei).</title>
        <authorList>
            <person name="Xia C."/>
            <person name="Wang M."/>
            <person name="Yin C."/>
            <person name="Cornejo O.E."/>
            <person name="Hulbert S.H."/>
            <person name="Chen X."/>
        </authorList>
    </citation>
    <scope>NUCLEOTIDE SEQUENCE [LARGE SCALE GENOMIC DNA]</scope>
    <source>
        <strain evidence="2">93-210</strain>
    </source>
</reference>
<organism evidence="1 2">
    <name type="scientific">Puccinia striiformis f. sp. tritici</name>
    <dbReference type="NCBI Taxonomy" id="168172"/>
    <lineage>
        <taxon>Eukaryota</taxon>
        <taxon>Fungi</taxon>
        <taxon>Dikarya</taxon>
        <taxon>Basidiomycota</taxon>
        <taxon>Pucciniomycotina</taxon>
        <taxon>Pucciniomycetes</taxon>
        <taxon>Pucciniales</taxon>
        <taxon>Pucciniaceae</taxon>
        <taxon>Puccinia</taxon>
    </lineage>
</organism>